<dbReference type="EMBL" id="OBDO01000009">
    <property type="protein sequence ID" value="SNX98045.1"/>
    <property type="molecule type" value="Genomic_DNA"/>
</dbReference>
<dbReference type="RefSeq" id="WP_097207985.1">
    <property type="nucleotide sequence ID" value="NZ_JACHXB010000001.1"/>
</dbReference>
<protein>
    <submittedName>
        <fullName evidence="2">ABC-2 type transport system permease protein</fullName>
    </submittedName>
</protein>
<evidence type="ECO:0000313" key="2">
    <source>
        <dbReference type="EMBL" id="SNX98045.1"/>
    </source>
</evidence>
<evidence type="ECO:0000256" key="1">
    <source>
        <dbReference type="SAM" id="Phobius"/>
    </source>
</evidence>
<gene>
    <name evidence="2" type="ORF">SAMN06893097_109125</name>
</gene>
<feature type="transmembrane region" description="Helical" evidence="1">
    <location>
        <begin position="117"/>
        <end position="139"/>
    </location>
</feature>
<feature type="transmembrane region" description="Helical" evidence="1">
    <location>
        <begin position="187"/>
        <end position="205"/>
    </location>
</feature>
<proteinExistence type="predicted"/>
<feature type="transmembrane region" description="Helical" evidence="1">
    <location>
        <begin position="76"/>
        <end position="105"/>
    </location>
</feature>
<keyword evidence="1" id="KW-1133">Transmembrane helix</keyword>
<evidence type="ECO:0000313" key="3">
    <source>
        <dbReference type="Proteomes" id="UP000219514"/>
    </source>
</evidence>
<name>A0A285EG63_9ACTN</name>
<reference evidence="2 3" key="1">
    <citation type="submission" date="2017-09" db="EMBL/GenBank/DDBJ databases">
        <authorList>
            <person name="Ehlers B."/>
            <person name="Leendertz F.H."/>
        </authorList>
    </citation>
    <scope>NUCLEOTIDE SEQUENCE [LARGE SCALE GENOMIC DNA]</scope>
    <source>
        <strain evidence="2 3">DSM 46844</strain>
    </source>
</reference>
<dbReference type="Proteomes" id="UP000219514">
    <property type="component" value="Unassembled WGS sequence"/>
</dbReference>
<feature type="transmembrane region" description="Helical" evidence="1">
    <location>
        <begin position="159"/>
        <end position="180"/>
    </location>
</feature>
<feature type="transmembrane region" description="Helical" evidence="1">
    <location>
        <begin position="225"/>
        <end position="255"/>
    </location>
</feature>
<keyword evidence="1" id="KW-0812">Transmembrane</keyword>
<keyword evidence="1" id="KW-0472">Membrane</keyword>
<dbReference type="Pfam" id="PF12730">
    <property type="entry name" value="ABC2_membrane_4"/>
    <property type="match status" value="1"/>
</dbReference>
<feature type="transmembrane region" description="Helical" evidence="1">
    <location>
        <begin position="36"/>
        <end position="56"/>
    </location>
</feature>
<organism evidence="2 3">
    <name type="scientific">Geodermatophilus sabuli</name>
    <dbReference type="NCBI Taxonomy" id="1564158"/>
    <lineage>
        <taxon>Bacteria</taxon>
        <taxon>Bacillati</taxon>
        <taxon>Actinomycetota</taxon>
        <taxon>Actinomycetes</taxon>
        <taxon>Geodermatophilales</taxon>
        <taxon>Geodermatophilaceae</taxon>
        <taxon>Geodermatophilus</taxon>
    </lineage>
</organism>
<dbReference type="OrthoDB" id="3432393at2"/>
<keyword evidence="3" id="KW-1185">Reference proteome</keyword>
<sequence length="260" mass="26393">MSGTGGSRTGRSRAGVPAWAVLRSEWTKLRSVRSTWWCTVVYLVVVVAFGWLAAASTPAAVRADLAVGVAMTGFGFGQLVLVVLGVLAVSAEFATGSALVSLTVVPRRTRLLAAKTVVVAGWAALLTTVLALSCWLAARTLTAVPGGVPLGDPDVLRELGLQVASAVLVTVLAVGLGTVLRSTAGGVGLGVALVFVLPPVLALAGGEPASRVSQGLPALRVGEDAFLAVPTAWPVGLVVCGAWALGAWAIGSVLLERRDV</sequence>
<dbReference type="AlphaFoldDB" id="A0A285EG63"/>
<accession>A0A285EG63</accession>